<dbReference type="AlphaFoldDB" id="A0A0C3M4T3"/>
<reference evidence="1 2" key="1">
    <citation type="submission" date="2014-04" db="EMBL/GenBank/DDBJ databases">
        <authorList>
            <consortium name="DOE Joint Genome Institute"/>
            <person name="Kuo A."/>
            <person name="Girlanda M."/>
            <person name="Perotto S."/>
            <person name="Kohler A."/>
            <person name="Nagy L.G."/>
            <person name="Floudas D."/>
            <person name="Copeland A."/>
            <person name="Barry K.W."/>
            <person name="Cichocki N."/>
            <person name="Veneault-Fourrey C."/>
            <person name="LaButti K."/>
            <person name="Lindquist E.A."/>
            <person name="Lipzen A."/>
            <person name="Lundell T."/>
            <person name="Morin E."/>
            <person name="Murat C."/>
            <person name="Sun H."/>
            <person name="Tunlid A."/>
            <person name="Henrissat B."/>
            <person name="Grigoriev I.V."/>
            <person name="Hibbett D.S."/>
            <person name="Martin F."/>
            <person name="Nordberg H.P."/>
            <person name="Cantor M.N."/>
            <person name="Hua S.X."/>
        </authorList>
    </citation>
    <scope>NUCLEOTIDE SEQUENCE [LARGE SCALE GENOMIC DNA]</scope>
    <source>
        <strain evidence="1 2">MUT 4182</strain>
    </source>
</reference>
<dbReference type="HOGENOM" id="CLU_1476203_0_0_1"/>
<protein>
    <submittedName>
        <fullName evidence="1">Uncharacterized protein</fullName>
    </submittedName>
</protein>
<proteinExistence type="predicted"/>
<evidence type="ECO:0000313" key="1">
    <source>
        <dbReference type="EMBL" id="KIO28692.1"/>
    </source>
</evidence>
<dbReference type="Proteomes" id="UP000054248">
    <property type="component" value="Unassembled WGS sequence"/>
</dbReference>
<accession>A0A0C3M4T3</accession>
<dbReference type="OrthoDB" id="1924919at2759"/>
<sequence length="183" mass="20470">MSPGPDPGVYRGLLTFTQFDALQRPKECHVRTIVQFSTTNLQFPTLWPTVLNIHPANYKAIPETGVSSLLPSLFGPVFTIDADLQYYLVDPYDHAAQTGPMHFLELWETFTKNGTYAVSYLAIEGQRHPSAFIIYSMASPTSKKKWLEAAFFECSSSTAPSTPVAHRSPAQSLRLRRGESWSL</sequence>
<name>A0A0C3M4T3_9AGAM</name>
<dbReference type="EMBL" id="KN822991">
    <property type="protein sequence ID" value="KIO28692.1"/>
    <property type="molecule type" value="Genomic_DNA"/>
</dbReference>
<evidence type="ECO:0000313" key="2">
    <source>
        <dbReference type="Proteomes" id="UP000054248"/>
    </source>
</evidence>
<reference evidence="2" key="2">
    <citation type="submission" date="2015-01" db="EMBL/GenBank/DDBJ databases">
        <title>Evolutionary Origins and Diversification of the Mycorrhizal Mutualists.</title>
        <authorList>
            <consortium name="DOE Joint Genome Institute"/>
            <consortium name="Mycorrhizal Genomics Consortium"/>
            <person name="Kohler A."/>
            <person name="Kuo A."/>
            <person name="Nagy L.G."/>
            <person name="Floudas D."/>
            <person name="Copeland A."/>
            <person name="Barry K.W."/>
            <person name="Cichocki N."/>
            <person name="Veneault-Fourrey C."/>
            <person name="LaButti K."/>
            <person name="Lindquist E.A."/>
            <person name="Lipzen A."/>
            <person name="Lundell T."/>
            <person name="Morin E."/>
            <person name="Murat C."/>
            <person name="Riley R."/>
            <person name="Ohm R."/>
            <person name="Sun H."/>
            <person name="Tunlid A."/>
            <person name="Henrissat B."/>
            <person name="Grigoriev I.V."/>
            <person name="Hibbett D.S."/>
            <person name="Martin F."/>
        </authorList>
    </citation>
    <scope>NUCLEOTIDE SEQUENCE [LARGE SCALE GENOMIC DNA]</scope>
    <source>
        <strain evidence="2">MUT 4182</strain>
    </source>
</reference>
<keyword evidence="2" id="KW-1185">Reference proteome</keyword>
<organism evidence="1 2">
    <name type="scientific">Tulasnella calospora MUT 4182</name>
    <dbReference type="NCBI Taxonomy" id="1051891"/>
    <lineage>
        <taxon>Eukaryota</taxon>
        <taxon>Fungi</taxon>
        <taxon>Dikarya</taxon>
        <taxon>Basidiomycota</taxon>
        <taxon>Agaricomycotina</taxon>
        <taxon>Agaricomycetes</taxon>
        <taxon>Cantharellales</taxon>
        <taxon>Tulasnellaceae</taxon>
        <taxon>Tulasnella</taxon>
    </lineage>
</organism>
<gene>
    <name evidence="1" type="ORF">M407DRAFT_22121</name>
</gene>